<reference evidence="2" key="1">
    <citation type="submission" date="2014-01" db="EMBL/GenBank/DDBJ databases">
        <authorList>
            <person name="Aslett M."/>
        </authorList>
    </citation>
    <scope>NUCLEOTIDE SEQUENCE</scope>
</reference>
<evidence type="ECO:0000256" key="1">
    <source>
        <dbReference type="SAM" id="MobiDB-lite"/>
    </source>
</evidence>
<dbReference type="OrthoDB" id="10447254at2759"/>
<feature type="compositionally biased region" description="Polar residues" evidence="1">
    <location>
        <begin position="257"/>
        <end position="274"/>
    </location>
</feature>
<evidence type="ECO:0000313" key="3">
    <source>
        <dbReference type="Proteomes" id="UP000030665"/>
    </source>
</evidence>
<dbReference type="EMBL" id="HG805967">
    <property type="protein sequence ID" value="CDW55601.1"/>
    <property type="molecule type" value="Genomic_DNA"/>
</dbReference>
<gene>
    <name evidence="2" type="ORF">TTRE_0000387401</name>
</gene>
<protein>
    <submittedName>
        <fullName evidence="2">Uncharacterized protein</fullName>
    </submittedName>
</protein>
<reference evidence="2" key="2">
    <citation type="submission" date="2014-03" db="EMBL/GenBank/DDBJ databases">
        <title>The whipworm genome and dual-species transcriptomics of an intimate host-pathogen interaction.</title>
        <authorList>
            <person name="Foth B.J."/>
            <person name="Tsai I.J."/>
            <person name="Reid A.J."/>
            <person name="Bancroft A.J."/>
            <person name="Nichol S."/>
            <person name="Tracey A."/>
            <person name="Holroyd N."/>
            <person name="Cotton J.A."/>
            <person name="Stanley E.J."/>
            <person name="Zarowiecki M."/>
            <person name="Liu J.Z."/>
            <person name="Huckvale T."/>
            <person name="Cooper P.J."/>
            <person name="Grencis R.K."/>
            <person name="Berriman M."/>
        </authorList>
    </citation>
    <scope>NUCLEOTIDE SEQUENCE [LARGE SCALE GENOMIC DNA]</scope>
</reference>
<organism evidence="2 3">
    <name type="scientific">Trichuris trichiura</name>
    <name type="common">Whipworm</name>
    <name type="synonym">Trichocephalus trichiurus</name>
    <dbReference type="NCBI Taxonomy" id="36087"/>
    <lineage>
        <taxon>Eukaryota</taxon>
        <taxon>Metazoa</taxon>
        <taxon>Ecdysozoa</taxon>
        <taxon>Nematoda</taxon>
        <taxon>Enoplea</taxon>
        <taxon>Dorylaimia</taxon>
        <taxon>Trichinellida</taxon>
        <taxon>Trichuridae</taxon>
        <taxon>Trichuris</taxon>
    </lineage>
</organism>
<evidence type="ECO:0000313" key="2">
    <source>
        <dbReference type="EMBL" id="CDW55601.1"/>
    </source>
</evidence>
<keyword evidence="3" id="KW-1185">Reference proteome</keyword>
<name>A0A077Z619_TRITR</name>
<dbReference type="AlphaFoldDB" id="A0A077Z619"/>
<feature type="region of interest" description="Disordered" evidence="1">
    <location>
        <begin position="257"/>
        <end position="277"/>
    </location>
</feature>
<dbReference type="Proteomes" id="UP000030665">
    <property type="component" value="Unassembled WGS sequence"/>
</dbReference>
<accession>A0A077Z619</accession>
<sequence length="396" mass="44822">MDSCANATAPDKTTKATHVTCIQWNKPWRFLGLLSSEAFLDYLANQKCWVGYKKNLKMTYYKCNLSQHCPAILRTVDEKEGLFVVIYDNGKQHVHPDVQKSSEGRMADSIDWKLIHIFRDVVSASVFLDSQKYWQSSAATGSLYHVKLYNCSIAAGCPVMFKLVFDYEQNLAILYSNREEHSSDCITFTIRRTTNEAIPLGSTGRNNINAPVEDEGAYSFSESLHYTSVSAMEGIVSPRNSASDSAYTFSACHQQLKTGQSQHDNHSRSATLSSERSDEMPRRFTSFWKAVDVFPSWNDAFDRALQEGPWRKAPGQQRRKAQFRVFQNDVPFLDECASPAVSESYQMASIRDEQEDEQDINASRSGNLQVSLRINVSSSINHSSIDHRLKQLMVNV</sequence>
<proteinExistence type="predicted"/>